<name>A0A226F1K0_FOLCA</name>
<feature type="domain" description="UBE2O-like SH3-B" evidence="1">
    <location>
        <begin position="415"/>
        <end position="471"/>
    </location>
</feature>
<dbReference type="Pfam" id="PF23043">
    <property type="entry name" value="SH3-B_UBE2O"/>
    <property type="match status" value="1"/>
</dbReference>
<evidence type="ECO:0000313" key="3">
    <source>
        <dbReference type="Proteomes" id="UP000198287"/>
    </source>
</evidence>
<evidence type="ECO:0000259" key="1">
    <source>
        <dbReference type="Pfam" id="PF23043"/>
    </source>
</evidence>
<dbReference type="EMBL" id="LNIX01000001">
    <property type="protein sequence ID" value="OXA63649.1"/>
    <property type="molecule type" value="Genomic_DNA"/>
</dbReference>
<reference evidence="2 3" key="1">
    <citation type="submission" date="2015-12" db="EMBL/GenBank/DDBJ databases">
        <title>The genome of Folsomia candida.</title>
        <authorList>
            <person name="Faddeeva A."/>
            <person name="Derks M.F."/>
            <person name="Anvar Y."/>
            <person name="Smit S."/>
            <person name="Van Straalen N."/>
            <person name="Roelofs D."/>
        </authorList>
    </citation>
    <scope>NUCLEOTIDE SEQUENCE [LARGE SCALE GENOMIC DNA]</scope>
    <source>
        <strain evidence="2 3">VU population</strain>
        <tissue evidence="2">Whole body</tissue>
    </source>
</reference>
<dbReference type="AlphaFoldDB" id="A0A226F1K0"/>
<organism evidence="2 3">
    <name type="scientific">Folsomia candida</name>
    <name type="common">Springtail</name>
    <dbReference type="NCBI Taxonomy" id="158441"/>
    <lineage>
        <taxon>Eukaryota</taxon>
        <taxon>Metazoa</taxon>
        <taxon>Ecdysozoa</taxon>
        <taxon>Arthropoda</taxon>
        <taxon>Hexapoda</taxon>
        <taxon>Collembola</taxon>
        <taxon>Entomobryomorpha</taxon>
        <taxon>Isotomoidea</taxon>
        <taxon>Isotomidae</taxon>
        <taxon>Proisotominae</taxon>
        <taxon>Folsomia</taxon>
    </lineage>
</organism>
<sequence>MKIIIGDKIVRQGAHGILHFGEVTRSQLDESTLLARWNDNSISGDPLLPRYNNHNNIWLYDRTLKNGDRVRHQGNDGSVCSTKKLITVQLLEQHHLHTYRDLDREVVTEVDYVDPPFPSSGTILPQLNEHTLQPVLKFQVGDSMMHKGWVGVVINGKVSITYRFANSGKMRMTSIRELSAMSGSKIYVGLQVKQLGTPILKSGIWSGGYRPYNRLTHGRHPATVTDVRVISLQVMWVDRILQRSCDTIATTKADDGNVVEVDSEPSPPPPTELEGESILSTVFRLADPSKELGVDSIVTVRWDDRLQKNEQSWRKTFLDDLSLGPQNVATFARIEDDEPSSKKLKAVKTPIPFSRLDWVACRVIFSQTMVDVLFDDNSVQYSIPSWKITAVLPHPRMGIPDMPYPDMGYELGDVVKNLVDFEHTHYTKYGFVLRTNPLKRTVDVNWVTVLELGKSPRVQIELKEMSQYDVQPVNSYLWLKMCPQIVLAKGIFEGVILEQSIPDAKIVVKCAEGPVKSVYLHELTFLQKKVYRSLADGIYEARTLEIRPDIIPFVDYCIPNAHSVFIHEDETVQRKYRFFTSASVPNDHTFYTSRPQFHIQTRTNGIINHEELNNLNIFKNYVERELQVLRGAVLSSVDQTGEFWPIFVERVGASSERWDLLTMAVIGAEGTVYEDIPFFLDIHLPFRFWEWEISRNPGLRPLACAL</sequence>
<protein>
    <recommendedName>
        <fullName evidence="1">UBE2O-like SH3-B domain-containing protein</fullName>
    </recommendedName>
</protein>
<keyword evidence="3" id="KW-1185">Reference proteome</keyword>
<accession>A0A226F1K0</accession>
<proteinExistence type="predicted"/>
<gene>
    <name evidence="2" type="ORF">Fcan01_03215</name>
</gene>
<comment type="caution">
    <text evidence="2">The sequence shown here is derived from an EMBL/GenBank/DDBJ whole genome shotgun (WGS) entry which is preliminary data.</text>
</comment>
<evidence type="ECO:0000313" key="2">
    <source>
        <dbReference type="EMBL" id="OXA63649.1"/>
    </source>
</evidence>
<dbReference type="InterPro" id="IPR057733">
    <property type="entry name" value="UBE2O-like_SH3-B"/>
</dbReference>
<dbReference type="Proteomes" id="UP000198287">
    <property type="component" value="Unassembled WGS sequence"/>
</dbReference>